<dbReference type="GO" id="GO:0015225">
    <property type="term" value="F:biotin transmembrane transporter activity"/>
    <property type="evidence" value="ECO:0007669"/>
    <property type="project" value="UniProtKB-UniRule"/>
</dbReference>
<dbReference type="AlphaFoldDB" id="A0A9D2LUQ6"/>
<dbReference type="PANTHER" id="PTHR34295">
    <property type="entry name" value="BIOTIN TRANSPORTER BIOY"/>
    <property type="match status" value="1"/>
</dbReference>
<feature type="transmembrane region" description="Helical" evidence="3">
    <location>
        <begin position="152"/>
        <end position="174"/>
    </location>
</feature>
<feature type="transmembrane region" description="Helical" evidence="3">
    <location>
        <begin position="116"/>
        <end position="140"/>
    </location>
</feature>
<dbReference type="GO" id="GO:0005886">
    <property type="term" value="C:plasma membrane"/>
    <property type="evidence" value="ECO:0007669"/>
    <property type="project" value="UniProtKB-SubCell"/>
</dbReference>
<dbReference type="EMBL" id="DWYZ01000281">
    <property type="protein sequence ID" value="HJB29995.1"/>
    <property type="molecule type" value="Genomic_DNA"/>
</dbReference>
<keyword evidence="2" id="KW-0813">Transport</keyword>
<dbReference type="Gene3D" id="1.10.1760.20">
    <property type="match status" value="1"/>
</dbReference>
<sequence>MNTDTAIKGRTYDMAYTAVFTVIIVICSWISIPLAVPFTLQTFGIFAAIGTLGGKRGTCAIAVYILLGVMGIPVFSGFNGGIGVLLANTGGYILGFLFSGLIAWGMEALFGRSSRVLILSMALGLLVCYIFGTAWFMFLYTSNTGSIGIGTVLSWCVLPFILPDIIKIALAFTLSKKLKKVL</sequence>
<feature type="transmembrane region" description="Helical" evidence="3">
    <location>
        <begin position="12"/>
        <end position="32"/>
    </location>
</feature>
<organism evidence="4 5">
    <name type="scientific">Candidatus Blautia faecavium</name>
    <dbReference type="NCBI Taxonomy" id="2838487"/>
    <lineage>
        <taxon>Bacteria</taxon>
        <taxon>Bacillati</taxon>
        <taxon>Bacillota</taxon>
        <taxon>Clostridia</taxon>
        <taxon>Lachnospirales</taxon>
        <taxon>Lachnospiraceae</taxon>
        <taxon>Blautia</taxon>
    </lineage>
</organism>
<comment type="subcellular location">
    <subcellularLocation>
        <location evidence="2">Cell membrane</location>
        <topology evidence="2">Multi-pass membrane protein</topology>
    </subcellularLocation>
</comment>
<comment type="caution">
    <text evidence="4">The sequence shown here is derived from an EMBL/GenBank/DDBJ whole genome shotgun (WGS) entry which is preliminary data.</text>
</comment>
<keyword evidence="3" id="KW-0812">Transmembrane</keyword>
<evidence type="ECO:0000256" key="3">
    <source>
        <dbReference type="SAM" id="Phobius"/>
    </source>
</evidence>
<accession>A0A9D2LUQ6</accession>
<evidence type="ECO:0000313" key="5">
    <source>
        <dbReference type="Proteomes" id="UP000823842"/>
    </source>
</evidence>
<reference evidence="4" key="1">
    <citation type="journal article" date="2021" name="PeerJ">
        <title>Extensive microbial diversity within the chicken gut microbiome revealed by metagenomics and culture.</title>
        <authorList>
            <person name="Gilroy R."/>
            <person name="Ravi A."/>
            <person name="Getino M."/>
            <person name="Pursley I."/>
            <person name="Horton D.L."/>
            <person name="Alikhan N.F."/>
            <person name="Baker D."/>
            <person name="Gharbi K."/>
            <person name="Hall N."/>
            <person name="Watson M."/>
            <person name="Adriaenssens E.M."/>
            <person name="Foster-Nyarko E."/>
            <person name="Jarju S."/>
            <person name="Secka A."/>
            <person name="Antonio M."/>
            <person name="Oren A."/>
            <person name="Chaudhuri R.R."/>
            <person name="La Ragione R."/>
            <person name="Hildebrand F."/>
            <person name="Pallen M.J."/>
        </authorList>
    </citation>
    <scope>NUCLEOTIDE SEQUENCE</scope>
    <source>
        <strain evidence="4">ChiSjej1B19-5720</strain>
    </source>
</reference>
<dbReference type="Pfam" id="PF02632">
    <property type="entry name" value="BioY"/>
    <property type="match status" value="1"/>
</dbReference>
<reference evidence="4" key="2">
    <citation type="submission" date="2021-04" db="EMBL/GenBank/DDBJ databases">
        <authorList>
            <person name="Gilroy R."/>
        </authorList>
    </citation>
    <scope>NUCLEOTIDE SEQUENCE</scope>
    <source>
        <strain evidence="4">ChiSjej1B19-5720</strain>
    </source>
</reference>
<dbReference type="InterPro" id="IPR003784">
    <property type="entry name" value="BioY"/>
</dbReference>
<keyword evidence="2 3" id="KW-0472">Membrane</keyword>
<dbReference type="PANTHER" id="PTHR34295:SF1">
    <property type="entry name" value="BIOTIN TRANSPORTER BIOY"/>
    <property type="match status" value="1"/>
</dbReference>
<dbReference type="PIRSF" id="PIRSF016661">
    <property type="entry name" value="BioY"/>
    <property type="match status" value="1"/>
</dbReference>
<proteinExistence type="inferred from homology"/>
<feature type="transmembrane region" description="Helical" evidence="3">
    <location>
        <begin position="84"/>
        <end position="104"/>
    </location>
</feature>
<comment type="similarity">
    <text evidence="1 2">Belongs to the BioY family.</text>
</comment>
<dbReference type="Proteomes" id="UP000823842">
    <property type="component" value="Unassembled WGS sequence"/>
</dbReference>
<feature type="transmembrane region" description="Helical" evidence="3">
    <location>
        <begin position="61"/>
        <end position="78"/>
    </location>
</feature>
<protein>
    <recommendedName>
        <fullName evidence="2">Biotin transporter</fullName>
    </recommendedName>
</protein>
<evidence type="ECO:0000256" key="2">
    <source>
        <dbReference type="PIRNR" id="PIRNR016661"/>
    </source>
</evidence>
<name>A0A9D2LUQ6_9FIRM</name>
<keyword evidence="2" id="KW-1003">Cell membrane</keyword>
<keyword evidence="3" id="KW-1133">Transmembrane helix</keyword>
<evidence type="ECO:0000313" key="4">
    <source>
        <dbReference type="EMBL" id="HJB29995.1"/>
    </source>
</evidence>
<evidence type="ECO:0000256" key="1">
    <source>
        <dbReference type="ARBA" id="ARBA00010692"/>
    </source>
</evidence>
<gene>
    <name evidence="4" type="ORF">IAA06_14570</name>
</gene>